<dbReference type="InterPro" id="IPR050721">
    <property type="entry name" value="Trk_Ktr_HKT_K-transport"/>
</dbReference>
<protein>
    <submittedName>
        <fullName evidence="5">Voltage-gated potassium channel Kch</fullName>
    </submittedName>
</protein>
<comment type="caution">
    <text evidence="5">The sequence shown here is derived from an EMBL/GenBank/DDBJ whole genome shotgun (WGS) entry which is preliminary data.</text>
</comment>
<dbReference type="AlphaFoldDB" id="A0A5C5VAT4"/>
<evidence type="ECO:0000259" key="4">
    <source>
        <dbReference type="PROSITE" id="PS51202"/>
    </source>
</evidence>
<dbReference type="SUPFAM" id="SSF81324">
    <property type="entry name" value="Voltage-gated potassium channels"/>
    <property type="match status" value="1"/>
</dbReference>
<keyword evidence="5" id="KW-0813">Transport</keyword>
<dbReference type="InterPro" id="IPR003148">
    <property type="entry name" value="RCK_N"/>
</dbReference>
<dbReference type="GO" id="GO:0006813">
    <property type="term" value="P:potassium ion transport"/>
    <property type="evidence" value="ECO:0007669"/>
    <property type="project" value="InterPro"/>
</dbReference>
<keyword evidence="2" id="KW-0472">Membrane</keyword>
<comment type="subcellular location">
    <subcellularLocation>
        <location evidence="1">Cell membrane</location>
        <topology evidence="1">Multi-pass membrane protein</topology>
    </subcellularLocation>
</comment>
<dbReference type="OrthoDB" id="9785285at2"/>
<dbReference type="SUPFAM" id="SSF51735">
    <property type="entry name" value="NAD(P)-binding Rossmann-fold domains"/>
    <property type="match status" value="1"/>
</dbReference>
<dbReference type="InterPro" id="IPR036291">
    <property type="entry name" value="NAD(P)-bd_dom_sf"/>
</dbReference>
<sequence>MLPTSPTTSVARCGALLAGVLVVGTIGFYFIEGDWTLWECLYFTLVTITTVGYGDYGLSHAGQVFASVLLVCGISVFTYSLSTIVQIASDPEAARRRIMKRRIADCSDHIIVCGYGRMGRTICEEITREDVLCVVIENHPPNIRRAIDDGQVVLEGEASDDELLLEAGLARARGVVCAVDSDAENMFITVTVREHNPECVIISRAENEMAARKLQHAGASLVVSPHQMAGRTVASAVICPRLAKYTNGYEDDDQSFKLGETHVRPGAPLVGQSVAQFGATVDGLVFVAIERADGRTILRPRGSEVFAADDIVIYAGGLDDIAAMKHAALPGALCPA</sequence>
<dbReference type="RefSeq" id="WP_146562032.1">
    <property type="nucleotide sequence ID" value="NZ_SIHJ01000001.1"/>
</dbReference>
<dbReference type="EMBL" id="SIHJ01000001">
    <property type="protein sequence ID" value="TWT35678.1"/>
    <property type="molecule type" value="Genomic_DNA"/>
</dbReference>
<dbReference type="Pfam" id="PF02254">
    <property type="entry name" value="TrkA_N"/>
    <property type="match status" value="1"/>
</dbReference>
<dbReference type="GO" id="GO:0005886">
    <property type="term" value="C:plasma membrane"/>
    <property type="evidence" value="ECO:0007669"/>
    <property type="project" value="UniProtKB-SubCell"/>
</dbReference>
<dbReference type="GO" id="GO:0008324">
    <property type="term" value="F:monoatomic cation transmembrane transporter activity"/>
    <property type="evidence" value="ECO:0007669"/>
    <property type="project" value="InterPro"/>
</dbReference>
<proteinExistence type="predicted"/>
<feature type="transmembrane region" description="Helical" evidence="2">
    <location>
        <begin position="64"/>
        <end position="89"/>
    </location>
</feature>
<dbReference type="PANTHER" id="PTHR43833">
    <property type="entry name" value="POTASSIUM CHANNEL PROTEIN 2-RELATED-RELATED"/>
    <property type="match status" value="1"/>
</dbReference>
<feature type="domain" description="RCK N-terminal" evidence="3">
    <location>
        <begin position="107"/>
        <end position="224"/>
    </location>
</feature>
<dbReference type="PROSITE" id="PS51201">
    <property type="entry name" value="RCK_N"/>
    <property type="match status" value="1"/>
</dbReference>
<accession>A0A5C5VAT4</accession>
<dbReference type="PROSITE" id="PS51202">
    <property type="entry name" value="RCK_C"/>
    <property type="match status" value="1"/>
</dbReference>
<evidence type="ECO:0000256" key="2">
    <source>
        <dbReference type="SAM" id="Phobius"/>
    </source>
</evidence>
<feature type="transmembrane region" description="Helical" evidence="2">
    <location>
        <begin position="12"/>
        <end position="31"/>
    </location>
</feature>
<dbReference type="Gene3D" id="1.10.287.70">
    <property type="match status" value="1"/>
</dbReference>
<dbReference type="PANTHER" id="PTHR43833:SF9">
    <property type="entry name" value="POTASSIUM CHANNEL PROTEIN YUGO-RELATED"/>
    <property type="match status" value="1"/>
</dbReference>
<dbReference type="InterPro" id="IPR006037">
    <property type="entry name" value="RCK_C"/>
</dbReference>
<organism evidence="5 6">
    <name type="scientific">Posidoniimonas corsicana</name>
    <dbReference type="NCBI Taxonomy" id="1938618"/>
    <lineage>
        <taxon>Bacteria</taxon>
        <taxon>Pseudomonadati</taxon>
        <taxon>Planctomycetota</taxon>
        <taxon>Planctomycetia</taxon>
        <taxon>Pirellulales</taxon>
        <taxon>Lacipirellulaceae</taxon>
        <taxon>Posidoniimonas</taxon>
    </lineage>
</organism>
<dbReference type="InterPro" id="IPR036721">
    <property type="entry name" value="RCK_C_sf"/>
</dbReference>
<dbReference type="Gene3D" id="3.30.70.1450">
    <property type="entry name" value="Regulator of K+ conductance, C-terminal domain"/>
    <property type="match status" value="1"/>
</dbReference>
<evidence type="ECO:0000259" key="3">
    <source>
        <dbReference type="PROSITE" id="PS51201"/>
    </source>
</evidence>
<keyword evidence="5" id="KW-0406">Ion transport</keyword>
<keyword evidence="2" id="KW-1133">Transmembrane helix</keyword>
<dbReference type="Pfam" id="PF07885">
    <property type="entry name" value="Ion_trans_2"/>
    <property type="match status" value="1"/>
</dbReference>
<dbReference type="InterPro" id="IPR013099">
    <property type="entry name" value="K_chnl_dom"/>
</dbReference>
<feature type="domain" description="RCK C-terminal" evidence="4">
    <location>
        <begin position="246"/>
        <end position="330"/>
    </location>
</feature>
<evidence type="ECO:0000313" key="6">
    <source>
        <dbReference type="Proteomes" id="UP000316714"/>
    </source>
</evidence>
<keyword evidence="6" id="KW-1185">Reference proteome</keyword>
<evidence type="ECO:0000313" key="5">
    <source>
        <dbReference type="EMBL" id="TWT35678.1"/>
    </source>
</evidence>
<dbReference type="Gene3D" id="3.40.50.720">
    <property type="entry name" value="NAD(P)-binding Rossmann-like Domain"/>
    <property type="match status" value="1"/>
</dbReference>
<gene>
    <name evidence="5" type="primary">kch_1</name>
    <name evidence="5" type="ORF">KOR34_05720</name>
</gene>
<dbReference type="SUPFAM" id="SSF116726">
    <property type="entry name" value="TrkA C-terminal domain-like"/>
    <property type="match status" value="1"/>
</dbReference>
<name>A0A5C5VAT4_9BACT</name>
<keyword evidence="5" id="KW-0407">Ion channel</keyword>
<dbReference type="Proteomes" id="UP000316714">
    <property type="component" value="Unassembled WGS sequence"/>
</dbReference>
<reference evidence="5 6" key="1">
    <citation type="submission" date="2019-02" db="EMBL/GenBank/DDBJ databases">
        <title>Deep-cultivation of Planctomycetes and their phenomic and genomic characterization uncovers novel biology.</title>
        <authorList>
            <person name="Wiegand S."/>
            <person name="Jogler M."/>
            <person name="Boedeker C."/>
            <person name="Pinto D."/>
            <person name="Vollmers J."/>
            <person name="Rivas-Marin E."/>
            <person name="Kohn T."/>
            <person name="Peeters S.H."/>
            <person name="Heuer A."/>
            <person name="Rast P."/>
            <person name="Oberbeckmann S."/>
            <person name="Bunk B."/>
            <person name="Jeske O."/>
            <person name="Meyerdierks A."/>
            <person name="Storesund J.E."/>
            <person name="Kallscheuer N."/>
            <person name="Luecker S."/>
            <person name="Lage O.M."/>
            <person name="Pohl T."/>
            <person name="Merkel B.J."/>
            <person name="Hornburger P."/>
            <person name="Mueller R.-W."/>
            <person name="Bruemmer F."/>
            <person name="Labrenz M."/>
            <person name="Spormann A.M."/>
            <person name="Op Den Camp H."/>
            <person name="Overmann J."/>
            <person name="Amann R."/>
            <person name="Jetten M.S.M."/>
            <person name="Mascher T."/>
            <person name="Medema M.H."/>
            <person name="Devos D.P."/>
            <person name="Kaster A.-K."/>
            <person name="Ovreas L."/>
            <person name="Rohde M."/>
            <person name="Galperin M.Y."/>
            <person name="Jogler C."/>
        </authorList>
    </citation>
    <scope>NUCLEOTIDE SEQUENCE [LARGE SCALE GENOMIC DNA]</scope>
    <source>
        <strain evidence="5 6">KOR34</strain>
    </source>
</reference>
<evidence type="ECO:0000256" key="1">
    <source>
        <dbReference type="ARBA" id="ARBA00004651"/>
    </source>
</evidence>
<keyword evidence="2" id="KW-0812">Transmembrane</keyword>